<evidence type="ECO:0000256" key="1">
    <source>
        <dbReference type="SAM" id="Phobius"/>
    </source>
</evidence>
<sequence length="287" mass="33352">YLLAKKISFKEFVIFAAGGTIPLLGLIFLLVLKGDFNDYLFWTFQFPLFWLPEFSGYKILPGKKELLVIILMMISPLPAVLSSIRKKTYDIKTILIYGVMSTLLVSAFPRFSFFHLQPFLAFFVIAVVFLISQKNKMFLTFALLALFYVGLYRYRLILPEFNDVVRFYGNSEIQLAQYIVSVTTSNDEIYLLGPNSVIYVYAGRIPPKPWIENYVWHFEVPGLQEKVIAGWETNPPKIIFWTPPTPGNWFDLGTYQPKIIFEWISKNYVHKENTRSGVEVWYKKGDV</sequence>
<evidence type="ECO:0008006" key="4">
    <source>
        <dbReference type="Google" id="ProtNLM"/>
    </source>
</evidence>
<name>A0A0G0TBV0_9BACT</name>
<feature type="transmembrane region" description="Helical" evidence="1">
    <location>
        <begin position="114"/>
        <end position="131"/>
    </location>
</feature>
<keyword evidence="1" id="KW-0472">Membrane</keyword>
<reference evidence="2 3" key="1">
    <citation type="journal article" date="2015" name="Nature">
        <title>rRNA introns, odd ribosomes, and small enigmatic genomes across a large radiation of phyla.</title>
        <authorList>
            <person name="Brown C.T."/>
            <person name="Hug L.A."/>
            <person name="Thomas B.C."/>
            <person name="Sharon I."/>
            <person name="Castelle C.J."/>
            <person name="Singh A."/>
            <person name="Wilkins M.J."/>
            <person name="Williams K.H."/>
            <person name="Banfield J.F."/>
        </authorList>
    </citation>
    <scope>NUCLEOTIDE SEQUENCE [LARGE SCALE GENOMIC DNA]</scope>
</reference>
<dbReference type="EMBL" id="LBZO01000001">
    <property type="protein sequence ID" value="KKR74404.1"/>
    <property type="molecule type" value="Genomic_DNA"/>
</dbReference>
<feature type="transmembrane region" description="Helical" evidence="1">
    <location>
        <begin position="12"/>
        <end position="32"/>
    </location>
</feature>
<protein>
    <recommendedName>
        <fullName evidence="4">Glycosyltransferase RgtA/B/C/D-like domain-containing protein</fullName>
    </recommendedName>
</protein>
<keyword evidence="1" id="KW-0812">Transmembrane</keyword>
<keyword evidence="1" id="KW-1133">Transmembrane helix</keyword>
<proteinExistence type="predicted"/>
<organism evidence="2 3">
    <name type="scientific">Candidatus Woesebacteria bacterium GW2011_GWA2_40_7</name>
    <dbReference type="NCBI Taxonomy" id="1618562"/>
    <lineage>
        <taxon>Bacteria</taxon>
        <taxon>Candidatus Woeseibacteriota</taxon>
    </lineage>
</organism>
<accession>A0A0G0TBV0</accession>
<evidence type="ECO:0000313" key="3">
    <source>
        <dbReference type="Proteomes" id="UP000034013"/>
    </source>
</evidence>
<dbReference type="AlphaFoldDB" id="A0A0G0TBV0"/>
<feature type="non-terminal residue" evidence="2">
    <location>
        <position position="1"/>
    </location>
</feature>
<dbReference type="Proteomes" id="UP000034013">
    <property type="component" value="Unassembled WGS sequence"/>
</dbReference>
<evidence type="ECO:0000313" key="2">
    <source>
        <dbReference type="EMBL" id="KKR74404.1"/>
    </source>
</evidence>
<feature type="transmembrane region" description="Helical" evidence="1">
    <location>
        <begin position="66"/>
        <end position="84"/>
    </location>
</feature>
<gene>
    <name evidence="2" type="ORF">UU16_C0001G0055</name>
</gene>
<feature type="transmembrane region" description="Helical" evidence="1">
    <location>
        <begin position="91"/>
        <end position="108"/>
    </location>
</feature>
<comment type="caution">
    <text evidence="2">The sequence shown here is derived from an EMBL/GenBank/DDBJ whole genome shotgun (WGS) entry which is preliminary data.</text>
</comment>
<feature type="transmembrane region" description="Helical" evidence="1">
    <location>
        <begin position="138"/>
        <end position="154"/>
    </location>
</feature>